<keyword evidence="1" id="KW-0201">Cytochrome c-type biogenesis</keyword>
<proteinExistence type="predicted"/>
<accession>A0ABU1F963</accession>
<reference evidence="3 4" key="1">
    <citation type="submission" date="2023-09" db="EMBL/GenBank/DDBJ databases">
        <title>Xinfangfangia sedmenti sp. nov., isolated the sedment.</title>
        <authorList>
            <person name="Xu L."/>
        </authorList>
    </citation>
    <scope>NUCLEOTIDE SEQUENCE [LARGE SCALE GENOMIC DNA]</scope>
    <source>
        <strain evidence="3 4">LG-4</strain>
    </source>
</reference>
<name>A0ABU1F963_9RHOB</name>
<gene>
    <name evidence="3" type="primary">ccmI</name>
    <name evidence="3" type="ORF">RGD00_10255</name>
</gene>
<keyword evidence="2" id="KW-0812">Transmembrane</keyword>
<dbReference type="InterPro" id="IPR011990">
    <property type="entry name" value="TPR-like_helical_dom_sf"/>
</dbReference>
<evidence type="ECO:0000313" key="3">
    <source>
        <dbReference type="EMBL" id="MDR5652989.1"/>
    </source>
</evidence>
<evidence type="ECO:0000256" key="1">
    <source>
        <dbReference type="ARBA" id="ARBA00022748"/>
    </source>
</evidence>
<sequence>MNWFWVAVAVMLAAVAGVILRAMLRGRGEGVPAAAYDLQVYRDQLREIDRDLARGLIAPADAERTRTEISRRMLDADRALQAATKGGTGAGGPGVWVLALALLLALAAGSVLVYRDLGAPGYPDLPLAERIAAAETARATRPRQAEAEADMRPDLPAAPAAADPRYLDLVAQLRAKVAEHPTDLQGQELLARNEAAIGNYAAAHAAQAQVIGLKGDMATAADFAQLAELMVAAAGGYVSPEAETALTEALRRDPKNGLARYYSGLMFAQVGRPDHAFRLWRALLEDSGPDDPWEAPLRAQILDLAMRAGVQYELPAPRGPSSADMEAAADMDPEARAQMIRGMVDSLNSRLATDGGTAEDWARLIRAYGVLGETEAARAIWAEAAGVFAGREADMAQIRAAAEAAGVAE</sequence>
<dbReference type="Proteomes" id="UP001247754">
    <property type="component" value="Unassembled WGS sequence"/>
</dbReference>
<dbReference type="InterPro" id="IPR017560">
    <property type="entry name" value="Cyt_c_biogenesis_CcmI"/>
</dbReference>
<comment type="caution">
    <text evidence="3">The sequence shown here is derived from an EMBL/GenBank/DDBJ whole genome shotgun (WGS) entry which is preliminary data.</text>
</comment>
<keyword evidence="4" id="KW-1185">Reference proteome</keyword>
<keyword evidence="2" id="KW-0472">Membrane</keyword>
<evidence type="ECO:0000256" key="2">
    <source>
        <dbReference type="SAM" id="Phobius"/>
    </source>
</evidence>
<feature type="transmembrane region" description="Helical" evidence="2">
    <location>
        <begin position="95"/>
        <end position="114"/>
    </location>
</feature>
<organism evidence="3 4">
    <name type="scientific">Ruixingdingia sedimenti</name>
    <dbReference type="NCBI Taxonomy" id="3073604"/>
    <lineage>
        <taxon>Bacteria</taxon>
        <taxon>Pseudomonadati</taxon>
        <taxon>Pseudomonadota</taxon>
        <taxon>Alphaproteobacteria</taxon>
        <taxon>Rhodobacterales</taxon>
        <taxon>Paracoccaceae</taxon>
        <taxon>Ruixingdingia</taxon>
    </lineage>
</organism>
<evidence type="ECO:0000313" key="4">
    <source>
        <dbReference type="Proteomes" id="UP001247754"/>
    </source>
</evidence>
<dbReference type="NCBIfam" id="TIGR03142">
    <property type="entry name" value="cytochro_ccmI"/>
    <property type="match status" value="1"/>
</dbReference>
<dbReference type="Gene3D" id="1.25.40.10">
    <property type="entry name" value="Tetratricopeptide repeat domain"/>
    <property type="match status" value="1"/>
</dbReference>
<protein>
    <submittedName>
        <fullName evidence="3">C-type cytochrome biogenesis protein CcmI</fullName>
    </submittedName>
</protein>
<dbReference type="RefSeq" id="WP_310457231.1">
    <property type="nucleotide sequence ID" value="NZ_JAVKPH010000009.1"/>
</dbReference>
<dbReference type="SUPFAM" id="SSF48452">
    <property type="entry name" value="TPR-like"/>
    <property type="match status" value="1"/>
</dbReference>
<dbReference type="EMBL" id="JAVKPH010000009">
    <property type="protein sequence ID" value="MDR5652989.1"/>
    <property type="molecule type" value="Genomic_DNA"/>
</dbReference>
<keyword evidence="2" id="KW-1133">Transmembrane helix</keyword>
<feature type="transmembrane region" description="Helical" evidence="2">
    <location>
        <begin position="6"/>
        <end position="24"/>
    </location>
</feature>